<evidence type="ECO:0000256" key="1">
    <source>
        <dbReference type="ARBA" id="ARBA00022729"/>
    </source>
</evidence>
<dbReference type="InterPro" id="IPR050570">
    <property type="entry name" value="Cell_wall_metabolism_enzyme"/>
</dbReference>
<protein>
    <submittedName>
        <fullName evidence="4">M23 family metallopeptidase</fullName>
        <ecNumber evidence="4">3.4.24.-</ecNumber>
    </submittedName>
</protein>
<dbReference type="EMBL" id="JBHSBN010000002">
    <property type="protein sequence ID" value="MFC4105113.1"/>
    <property type="molecule type" value="Genomic_DNA"/>
</dbReference>
<feature type="domain" description="M23ase beta-sheet core" evidence="3">
    <location>
        <begin position="120"/>
        <end position="214"/>
    </location>
</feature>
<dbReference type="RefSeq" id="WP_377542110.1">
    <property type="nucleotide sequence ID" value="NZ_JBHSBN010000002.1"/>
</dbReference>
<evidence type="ECO:0000313" key="4">
    <source>
        <dbReference type="EMBL" id="MFC4105113.1"/>
    </source>
</evidence>
<dbReference type="GO" id="GO:0016787">
    <property type="term" value="F:hydrolase activity"/>
    <property type="evidence" value="ECO:0007669"/>
    <property type="project" value="UniProtKB-KW"/>
</dbReference>
<accession>A0ABV8KG93</accession>
<evidence type="ECO:0000259" key="3">
    <source>
        <dbReference type="Pfam" id="PF01551"/>
    </source>
</evidence>
<gene>
    <name evidence="4" type="ORF">ACFOX0_04055</name>
</gene>
<name>A0ABV8KG93_9ACTN</name>
<keyword evidence="5" id="KW-1185">Reference proteome</keyword>
<evidence type="ECO:0000313" key="5">
    <source>
        <dbReference type="Proteomes" id="UP001595868"/>
    </source>
</evidence>
<feature type="region of interest" description="Disordered" evidence="2">
    <location>
        <begin position="1"/>
        <end position="26"/>
    </location>
</feature>
<comment type="caution">
    <text evidence="4">The sequence shown here is derived from an EMBL/GenBank/DDBJ whole genome shotgun (WGS) entry which is preliminary data.</text>
</comment>
<keyword evidence="1" id="KW-0732">Signal</keyword>
<keyword evidence="4" id="KW-0378">Hydrolase</keyword>
<dbReference type="InterPro" id="IPR011055">
    <property type="entry name" value="Dup_hybrid_motif"/>
</dbReference>
<reference evidence="5" key="1">
    <citation type="journal article" date="2019" name="Int. J. Syst. Evol. Microbiol.">
        <title>The Global Catalogue of Microorganisms (GCM) 10K type strain sequencing project: providing services to taxonomists for standard genome sequencing and annotation.</title>
        <authorList>
            <consortium name="The Broad Institute Genomics Platform"/>
            <consortium name="The Broad Institute Genome Sequencing Center for Infectious Disease"/>
            <person name="Wu L."/>
            <person name="Ma J."/>
        </authorList>
    </citation>
    <scope>NUCLEOTIDE SEQUENCE [LARGE SCALE GENOMIC DNA]</scope>
    <source>
        <strain evidence="5">2902at01</strain>
    </source>
</reference>
<proteinExistence type="predicted"/>
<sequence length="228" mass="23185">MNEDREPAVRRSAGEQWTAGGGRTRPGGWSAVAGLVALLLLFSAGAAGPPHPAGSAPVTAMTGPPPPVTAHPAGAVVPARAWAGTGVDAAGPVGDFRWPLDGTPRLTRRFDPPPHPWSPGHRGVDLAAPAGEPARAAGDGVILYAGQVAGRPVVSVLHAGGLRTTYEPVVPGVRVGQPVRAGDRLGALVPGHPGCPVGTCLHWGLRRGDSYLDPLALLGLGRVRLLPD</sequence>
<dbReference type="PANTHER" id="PTHR21666:SF289">
    <property type="entry name" value="L-ALA--D-GLU ENDOPEPTIDASE"/>
    <property type="match status" value="1"/>
</dbReference>
<dbReference type="Gene3D" id="2.70.70.10">
    <property type="entry name" value="Glucose Permease (Domain IIA)"/>
    <property type="match status" value="1"/>
</dbReference>
<dbReference type="Proteomes" id="UP001595868">
    <property type="component" value="Unassembled WGS sequence"/>
</dbReference>
<evidence type="ECO:0000256" key="2">
    <source>
        <dbReference type="SAM" id="MobiDB-lite"/>
    </source>
</evidence>
<dbReference type="EC" id="3.4.24.-" evidence="4"/>
<organism evidence="4 5">
    <name type="scientific">Micromonospora zhanjiangensis</name>
    <dbReference type="NCBI Taxonomy" id="1522057"/>
    <lineage>
        <taxon>Bacteria</taxon>
        <taxon>Bacillati</taxon>
        <taxon>Actinomycetota</taxon>
        <taxon>Actinomycetes</taxon>
        <taxon>Micromonosporales</taxon>
        <taxon>Micromonosporaceae</taxon>
        <taxon>Micromonospora</taxon>
    </lineage>
</organism>
<dbReference type="SUPFAM" id="SSF51261">
    <property type="entry name" value="Duplicated hybrid motif"/>
    <property type="match status" value="1"/>
</dbReference>
<dbReference type="CDD" id="cd12797">
    <property type="entry name" value="M23_peptidase"/>
    <property type="match status" value="1"/>
</dbReference>
<dbReference type="Pfam" id="PF01551">
    <property type="entry name" value="Peptidase_M23"/>
    <property type="match status" value="1"/>
</dbReference>
<feature type="compositionally biased region" description="Basic and acidic residues" evidence="2">
    <location>
        <begin position="1"/>
        <end position="13"/>
    </location>
</feature>
<dbReference type="InterPro" id="IPR016047">
    <property type="entry name" value="M23ase_b-sheet_dom"/>
</dbReference>
<dbReference type="PANTHER" id="PTHR21666">
    <property type="entry name" value="PEPTIDASE-RELATED"/>
    <property type="match status" value="1"/>
</dbReference>